<feature type="transmembrane region" description="Helical" evidence="1">
    <location>
        <begin position="250"/>
        <end position="270"/>
    </location>
</feature>
<reference evidence="3" key="1">
    <citation type="submission" date="2021-01" db="EMBL/GenBank/DDBJ databases">
        <title>Genome public.</title>
        <authorList>
            <person name="Liu C."/>
            <person name="Sun Q."/>
        </authorList>
    </citation>
    <scope>NUCLEOTIDE SEQUENCE [LARGE SCALE GENOMIC DNA]</scope>
    <source>
        <strain evidence="3">YIM B02505</strain>
    </source>
</reference>
<organism evidence="2 3">
    <name type="scientific">Clostridium yunnanense</name>
    <dbReference type="NCBI Taxonomy" id="2800325"/>
    <lineage>
        <taxon>Bacteria</taxon>
        <taxon>Bacillati</taxon>
        <taxon>Bacillota</taxon>
        <taxon>Clostridia</taxon>
        <taxon>Eubacteriales</taxon>
        <taxon>Clostridiaceae</taxon>
        <taxon>Clostridium</taxon>
    </lineage>
</organism>
<proteinExistence type="predicted"/>
<evidence type="ECO:0000313" key="2">
    <source>
        <dbReference type="EMBL" id="MBK1812000.1"/>
    </source>
</evidence>
<feature type="transmembrane region" description="Helical" evidence="1">
    <location>
        <begin position="157"/>
        <end position="176"/>
    </location>
</feature>
<evidence type="ECO:0000256" key="1">
    <source>
        <dbReference type="SAM" id="Phobius"/>
    </source>
</evidence>
<dbReference type="RefSeq" id="WP_200270758.1">
    <property type="nucleotide sequence ID" value="NZ_JAENHN010000043.1"/>
</dbReference>
<comment type="caution">
    <text evidence="2">The sequence shown here is derived from an EMBL/GenBank/DDBJ whole genome shotgun (WGS) entry which is preliminary data.</text>
</comment>
<feature type="transmembrane region" description="Helical" evidence="1">
    <location>
        <begin position="182"/>
        <end position="203"/>
    </location>
</feature>
<protein>
    <recommendedName>
        <fullName evidence="4">Peptidase M50</fullName>
    </recommendedName>
</protein>
<keyword evidence="1" id="KW-1133">Transmembrane helix</keyword>
<feature type="transmembrane region" description="Helical" evidence="1">
    <location>
        <begin position="320"/>
        <end position="341"/>
    </location>
</feature>
<feature type="transmembrane region" description="Helical" evidence="1">
    <location>
        <begin position="223"/>
        <end position="244"/>
    </location>
</feature>
<dbReference type="Proteomes" id="UP000596739">
    <property type="component" value="Unassembled WGS sequence"/>
</dbReference>
<keyword evidence="3" id="KW-1185">Reference proteome</keyword>
<feature type="transmembrane region" description="Helical" evidence="1">
    <location>
        <begin position="347"/>
        <end position="364"/>
    </location>
</feature>
<feature type="transmembrane region" description="Helical" evidence="1">
    <location>
        <begin position="116"/>
        <end position="136"/>
    </location>
</feature>
<evidence type="ECO:0008006" key="4">
    <source>
        <dbReference type="Google" id="ProtNLM"/>
    </source>
</evidence>
<sequence>MEKYSVIEDLTFTSNTNGNHYIVSDILGVYLKVSSEILEISEKITKFIKSENLNGEVDVKKIFKGNSYEKTIDFLKKYSLVYEKGNTPVRKSTLETELIGHKVKEIQFEKYNRSKILVALLLVMLLANIPIFLKNAESMIYSNIIKDFMGEYSKFNMLNPISIASIIIVMLLSILIHESAHILFANLFGVLVRSVSLYLLLGFQPVVFVKYKNIIALEKQKKILIYLGGFIANLMMINVSFALVSIYKHWIFGVFIIVNLFMITDNLSIINNTDFYYVLTEISNTTTFKVKILRKLGALFNRQISLRDFLFNKENLLGNLYLLVGTFFRISSIYLFVWFIISSLISMKIALIIAGIVVITYMGISMKKFRNNIKMAAI</sequence>
<gene>
    <name evidence="2" type="ORF">JHL18_15365</name>
</gene>
<evidence type="ECO:0000313" key="3">
    <source>
        <dbReference type="Proteomes" id="UP000596739"/>
    </source>
</evidence>
<name>A0ABS1ERP8_9CLOT</name>
<keyword evidence="1" id="KW-0812">Transmembrane</keyword>
<dbReference type="EMBL" id="JAENHN010000043">
    <property type="protein sequence ID" value="MBK1812000.1"/>
    <property type="molecule type" value="Genomic_DNA"/>
</dbReference>
<keyword evidence="1" id="KW-0472">Membrane</keyword>
<accession>A0ABS1ERP8</accession>